<dbReference type="OrthoDB" id="4235802at2"/>
<name>A0A561SES2_9ACTN</name>
<keyword evidence="2" id="KW-1185">Reference proteome</keyword>
<evidence type="ECO:0000313" key="1">
    <source>
        <dbReference type="EMBL" id="TWF73359.1"/>
    </source>
</evidence>
<proteinExistence type="predicted"/>
<organism evidence="1 2">
    <name type="scientific">Kitasatospora viridis</name>
    <dbReference type="NCBI Taxonomy" id="281105"/>
    <lineage>
        <taxon>Bacteria</taxon>
        <taxon>Bacillati</taxon>
        <taxon>Actinomycetota</taxon>
        <taxon>Actinomycetes</taxon>
        <taxon>Kitasatosporales</taxon>
        <taxon>Streptomycetaceae</taxon>
        <taxon>Kitasatospora</taxon>
    </lineage>
</organism>
<accession>A0A561SES2</accession>
<dbReference type="AlphaFoldDB" id="A0A561SES2"/>
<comment type="caution">
    <text evidence="1">The sequence shown here is derived from an EMBL/GenBank/DDBJ whole genome shotgun (WGS) entry which is preliminary data.</text>
</comment>
<dbReference type="Proteomes" id="UP000317940">
    <property type="component" value="Unassembled WGS sequence"/>
</dbReference>
<dbReference type="RefSeq" id="WP_145911299.1">
    <property type="nucleotide sequence ID" value="NZ_BAAAMZ010000049.1"/>
</dbReference>
<evidence type="ECO:0000313" key="2">
    <source>
        <dbReference type="Proteomes" id="UP000317940"/>
    </source>
</evidence>
<protein>
    <submittedName>
        <fullName evidence="1">Uncharacterized protein</fullName>
    </submittedName>
</protein>
<reference evidence="1 2" key="1">
    <citation type="submission" date="2019-06" db="EMBL/GenBank/DDBJ databases">
        <title>Sequencing the genomes of 1000 actinobacteria strains.</title>
        <authorList>
            <person name="Klenk H.-P."/>
        </authorList>
    </citation>
    <scope>NUCLEOTIDE SEQUENCE [LARGE SCALE GENOMIC DNA]</scope>
    <source>
        <strain evidence="1 2">DSM 44826</strain>
    </source>
</reference>
<sequence length="110" mass="12288">MTDPTAFQEELDYFVDYTRTSLVYFSLIRDSAEQLAGDTAPEETIRTVTLDLIAGMIDQGVAVGDIGPADGADLLPWALPKAETLRRIAQEMAELDDPDRFIDICWFRMA</sequence>
<dbReference type="EMBL" id="VIWT01000006">
    <property type="protein sequence ID" value="TWF73359.1"/>
    <property type="molecule type" value="Genomic_DNA"/>
</dbReference>
<gene>
    <name evidence="1" type="ORF">FHX73_16510</name>
</gene>